<dbReference type="EMBL" id="CP019914">
    <property type="protein sequence ID" value="ASJ22806.1"/>
    <property type="molecule type" value="Genomic_DNA"/>
</dbReference>
<keyword evidence="3" id="KW-1185">Reference proteome</keyword>
<dbReference type="AlphaFoldDB" id="A0AAC9TXU6"/>
<dbReference type="Pfam" id="PF11346">
    <property type="entry name" value="DUF3149"/>
    <property type="match status" value="1"/>
</dbReference>
<proteinExistence type="predicted"/>
<accession>A0AAC9TXU6</accession>
<name>A0AAC9TXU6_9SPIR</name>
<organism evidence="2 3">
    <name type="scientific">Brachyspira hampsonii</name>
    <dbReference type="NCBI Taxonomy" id="1287055"/>
    <lineage>
        <taxon>Bacteria</taxon>
        <taxon>Pseudomonadati</taxon>
        <taxon>Spirochaetota</taxon>
        <taxon>Spirochaetia</taxon>
        <taxon>Brachyspirales</taxon>
        <taxon>Brachyspiraceae</taxon>
        <taxon>Brachyspira</taxon>
    </lineage>
</organism>
<keyword evidence="1" id="KW-0472">Membrane</keyword>
<dbReference type="RefSeq" id="WP_083250081.1">
    <property type="nucleotide sequence ID" value="NZ_CP019914.1"/>
</dbReference>
<evidence type="ECO:0000313" key="2">
    <source>
        <dbReference type="EMBL" id="ASJ22806.1"/>
    </source>
</evidence>
<keyword evidence="1" id="KW-1133">Transmembrane helix</keyword>
<evidence type="ECO:0000256" key="1">
    <source>
        <dbReference type="SAM" id="Phobius"/>
    </source>
</evidence>
<gene>
    <name evidence="2" type="ORF">BHAMNSH16_09895</name>
</gene>
<dbReference type="InterPro" id="IPR021494">
    <property type="entry name" value="DUF3149"/>
</dbReference>
<feature type="transmembrane region" description="Helical" evidence="1">
    <location>
        <begin position="6"/>
        <end position="25"/>
    </location>
</feature>
<keyword evidence="1" id="KW-0812">Transmembrane</keyword>
<reference evidence="2 3" key="1">
    <citation type="submission" date="2017-02" db="EMBL/GenBank/DDBJ databases">
        <title>Complete genome sequence of Brachyspira hampsonii genomovar I strain NSH-16 (ATCC BAA-2463).</title>
        <authorList>
            <person name="Mirajkar N.S."/>
            <person name="Gebhart C.J."/>
        </authorList>
    </citation>
    <scope>NUCLEOTIDE SEQUENCE [LARGE SCALE GENOMIC DNA]</scope>
    <source>
        <strain evidence="2 3">NSH-16</strain>
    </source>
</reference>
<protein>
    <submittedName>
        <fullName evidence="2">Uncharacterized protein</fullName>
    </submittedName>
</protein>
<evidence type="ECO:0000313" key="3">
    <source>
        <dbReference type="Proteomes" id="UP000264880"/>
    </source>
</evidence>
<dbReference type="KEGG" id="bhp:BHAMNSH16_09895"/>
<sequence>MLIFSISVIFISLIILSYFICYYIYKTKQKEMQI</sequence>
<dbReference type="Proteomes" id="UP000264880">
    <property type="component" value="Chromosome"/>
</dbReference>